<proteinExistence type="predicted"/>
<evidence type="ECO:0000313" key="2">
    <source>
        <dbReference type="EMBL" id="MBK9985234.1"/>
    </source>
</evidence>
<sequence>MTSKIQTVQQCYAEFGKGNPQGVLDLLTDDVTWTDPGYPEIPYAGKCKGKSEVLHFFTEMGKTISFTHFEPQQFMNDGNNVIVKGFFIGKSNHTGKTFESEWMMIWEVENEKVKTYQAFIDTFKVVAALK</sequence>
<dbReference type="Gene3D" id="3.10.450.50">
    <property type="match status" value="1"/>
</dbReference>
<dbReference type="PANTHER" id="PTHR41252">
    <property type="entry name" value="BLR2505 PROTEIN"/>
    <property type="match status" value="1"/>
</dbReference>
<dbReference type="EMBL" id="JADKGY010000034">
    <property type="protein sequence ID" value="MBK9985234.1"/>
    <property type="molecule type" value="Genomic_DNA"/>
</dbReference>
<dbReference type="SUPFAM" id="SSF54427">
    <property type="entry name" value="NTF2-like"/>
    <property type="match status" value="1"/>
</dbReference>
<organism evidence="2 3">
    <name type="scientific">Candidatus Opimibacter skivensis</name>
    <dbReference type="NCBI Taxonomy" id="2982028"/>
    <lineage>
        <taxon>Bacteria</taxon>
        <taxon>Pseudomonadati</taxon>
        <taxon>Bacteroidota</taxon>
        <taxon>Saprospiria</taxon>
        <taxon>Saprospirales</taxon>
        <taxon>Saprospiraceae</taxon>
        <taxon>Candidatus Opimibacter</taxon>
    </lineage>
</organism>
<dbReference type="PANTHER" id="PTHR41252:SF1">
    <property type="entry name" value="BLR2505 PROTEIN"/>
    <property type="match status" value="1"/>
</dbReference>
<evidence type="ECO:0000313" key="3">
    <source>
        <dbReference type="Proteomes" id="UP000808337"/>
    </source>
</evidence>
<evidence type="ECO:0000259" key="1">
    <source>
        <dbReference type="Pfam" id="PF12680"/>
    </source>
</evidence>
<name>A0A9D7T2P8_9BACT</name>
<dbReference type="Proteomes" id="UP000808337">
    <property type="component" value="Unassembled WGS sequence"/>
</dbReference>
<reference evidence="2 3" key="1">
    <citation type="submission" date="2020-10" db="EMBL/GenBank/DDBJ databases">
        <title>Connecting structure to function with the recovery of over 1000 high-quality activated sludge metagenome-assembled genomes encoding full-length rRNA genes using long-read sequencing.</title>
        <authorList>
            <person name="Singleton C.M."/>
            <person name="Petriglieri F."/>
            <person name="Kristensen J.M."/>
            <person name="Kirkegaard R.H."/>
            <person name="Michaelsen T.Y."/>
            <person name="Andersen M.H."/>
            <person name="Karst S.M."/>
            <person name="Dueholm M.S."/>
            <person name="Nielsen P.H."/>
            <person name="Albertsen M."/>
        </authorList>
    </citation>
    <scope>NUCLEOTIDE SEQUENCE [LARGE SCALE GENOMIC DNA]</scope>
    <source>
        <strain evidence="2">Ribe_18-Q3-R11-54_MAXAC.273</strain>
    </source>
</reference>
<feature type="domain" description="SnoaL-like" evidence="1">
    <location>
        <begin position="8"/>
        <end position="114"/>
    </location>
</feature>
<dbReference type="AlphaFoldDB" id="A0A9D7T2P8"/>
<protein>
    <submittedName>
        <fullName evidence="2">Nuclear transport factor 2 family protein</fullName>
    </submittedName>
</protein>
<dbReference type="InterPro" id="IPR037401">
    <property type="entry name" value="SnoaL-like"/>
</dbReference>
<accession>A0A9D7T2P8</accession>
<gene>
    <name evidence="2" type="ORF">IPP15_23290</name>
</gene>
<comment type="caution">
    <text evidence="2">The sequence shown here is derived from an EMBL/GenBank/DDBJ whole genome shotgun (WGS) entry which is preliminary data.</text>
</comment>
<dbReference type="InterPro" id="IPR032710">
    <property type="entry name" value="NTF2-like_dom_sf"/>
</dbReference>
<dbReference type="Pfam" id="PF12680">
    <property type="entry name" value="SnoaL_2"/>
    <property type="match status" value="1"/>
</dbReference>